<dbReference type="Proteomes" id="UP000701853">
    <property type="component" value="Chromosome 10"/>
</dbReference>
<reference evidence="23 24" key="1">
    <citation type="journal article" date="2021" name="bioRxiv">
        <title>The Gossypium anomalum genome as a resource for cotton improvement and evolutionary analysis of hybrid incompatibility.</title>
        <authorList>
            <person name="Grover C.E."/>
            <person name="Yuan D."/>
            <person name="Arick M.A."/>
            <person name="Miller E.R."/>
            <person name="Hu G."/>
            <person name="Peterson D.G."/>
            <person name="Wendel J.F."/>
            <person name="Udall J.A."/>
        </authorList>
    </citation>
    <scope>NUCLEOTIDE SEQUENCE [LARGE SCALE GENOMIC DNA]</scope>
    <source>
        <strain evidence="23">JFW-Udall</strain>
        <tissue evidence="23">Leaf</tissue>
    </source>
</reference>
<dbReference type="Gene3D" id="3.80.10.10">
    <property type="entry name" value="Ribonuclease Inhibitor"/>
    <property type="match status" value="7"/>
</dbReference>
<dbReference type="Pfam" id="PF07714">
    <property type="entry name" value="PK_Tyr_Ser-Thr"/>
    <property type="match status" value="4"/>
</dbReference>
<dbReference type="PANTHER" id="PTHR48006:SF34">
    <property type="entry name" value="OS08G0203700 PROTEIN"/>
    <property type="match status" value="1"/>
</dbReference>
<dbReference type="GO" id="GO:0005886">
    <property type="term" value="C:plasma membrane"/>
    <property type="evidence" value="ECO:0007669"/>
    <property type="project" value="TreeGrafter"/>
</dbReference>
<evidence type="ECO:0000256" key="13">
    <source>
        <dbReference type="ARBA" id="ARBA00022989"/>
    </source>
</evidence>
<dbReference type="InterPro" id="IPR003591">
    <property type="entry name" value="Leu-rich_rpt_typical-subtyp"/>
</dbReference>
<dbReference type="GO" id="GO:0004674">
    <property type="term" value="F:protein serine/threonine kinase activity"/>
    <property type="evidence" value="ECO:0007669"/>
    <property type="project" value="UniProtKB-KW"/>
</dbReference>
<evidence type="ECO:0000256" key="10">
    <source>
        <dbReference type="ARBA" id="ARBA00022741"/>
    </source>
</evidence>
<dbReference type="PROSITE" id="PS00108">
    <property type="entry name" value="PROTEIN_KINASE_ST"/>
    <property type="match status" value="2"/>
</dbReference>
<feature type="transmembrane region" description="Helical" evidence="21">
    <location>
        <begin position="1519"/>
        <end position="1542"/>
    </location>
</feature>
<dbReference type="InterPro" id="IPR032675">
    <property type="entry name" value="LRR_dom_sf"/>
</dbReference>
<feature type="region of interest" description="Disordered" evidence="20">
    <location>
        <begin position="3819"/>
        <end position="3842"/>
    </location>
</feature>
<feature type="transmembrane region" description="Helical" evidence="21">
    <location>
        <begin position="3132"/>
        <end position="3155"/>
    </location>
</feature>
<evidence type="ECO:0000256" key="12">
    <source>
        <dbReference type="ARBA" id="ARBA00022840"/>
    </source>
</evidence>
<feature type="compositionally biased region" description="Polar residues" evidence="20">
    <location>
        <begin position="2799"/>
        <end position="2814"/>
    </location>
</feature>
<evidence type="ECO:0000313" key="23">
    <source>
        <dbReference type="EMBL" id="KAG8482356.1"/>
    </source>
</evidence>
<sequence length="3973" mass="437843">MNGEIVRALNSIFQQWDVQAVDSWNTTGDPCSGSALSQDDSVFEDPSNNPAIRCDCSFNASTVCHITRLRVYGLDKRGELPEELLDLPYLTFLKIDLNFFSGHLPAFIGNMSRLGLLSVAHNFFSGSIPQELGNLKELYLLSFGNNNFSGTLPPELGSLVKLQQIYINSCGLGGEIPSTFANLENLEIVWASDAAFTGKIPDFIGNNWTKLTSLRIEGNSFQGPIPSSFANLTSLVSLDLSFNNLTGEIPSALFTMNFLQYLFLGKNSLSGAIPSQKSETLQTIDLSYNFLSGNLPSWVNSGFQLNLVANNFTLNSTNIRLLPGLECLQRSFPCNRNAPRYANFAIKCGGPQMTSTGILFEAENRTLGAATFNKWAVSNAGLFADREDPQFVQNTLAQVKSTNTPELYQTSRLSPGSLRYYGLGLQNGPYTVRLFFAETGFPDRTTQSWKSLARRVFDVYIQGTRRLRDFDISKAAGGVERAIITNFTANVTENHLEIHLFWAGKGTCCTPTQGYYGPSISAISVVPNFKPNVSGIPPGIPKEKNHVALIVGVTVPIVALAFILVFVIIYAKRQRDDDDEELLLGINPRPNTYSYSELKAATENFSSSNKLGEGGFGPVYKGTLSDGTVVAVKRLSVASNQGKEQFVTEIATISAVQHRNLVKLLGCCIGGKRRLLVYEYLENKSLDQALFGKIDLRLDWPTRGYLAPEYAMRGHLTEKADVFGFGVVALEILSGRTNADNTLENDKIYLLEWAWTLHENNQLLSLVDPTLLEFNEDEALRVIGVAFLCTQGSPLMRPPMSRVFGMLAGDFEVSKVTTKPSYITDWAYKDITRSFMKEESQTSDASDHSSNNVKSMNKTTVGTDDPSVYSPVNITEFQEITGEGRLMMKPPLSSSKGLLFFYLVVLFSCSQSINAQTNQTNATTDPSEVRALISIFQQWDLQAPDTWNISGEPCSGTALTTSFSEFEDPSNNPAIRCDCSFNASTVCHITSLRVFGLDKRGVIPEEVLELPYLDFLKIDKNFFSGPLPAFIGNLSRLGLLSIAQNNFSGPIPKEIGNLKKLYLLSLGNNDLSGTLPPELGNLVELGELYINSCGLSGEIPSSFANLKEMRIAWASDNAFTGKIPDFVGNWTKLTQLRFEGNSFEGPIPSSFSNLTSLNSLRIGDIYNGSSSSLDFVRNLKNLTDLVLRNVLLTGNLPSYITELQSLQKLDLSFNNLTGQIPSTLFNMNSLIYLFLGNNSLSGSVPSQKSETLQTIDLSYNFLSGNLPSWVNSRLQLNFVANNFTLNSSNIRVLPGLECLQRSFPCFRNAPRYANFSLNCGGPAIIADGIQFEAENRTLGPAKFNKWAVSNAGLFADRQNQQFVENNGGQVRSTNTPELYETSRLSPGSLRYYGLGLENGRYTVRLFFAETGFPERTSGSWRSLARRVFDVYIQGARRLRDFDISKEAGGVQRAISRNFTTNVTENHLEIHLFWAGKGTSGTPEDGYYGPSISAISVVPNFIPTVSGIPPSNPKEKNHTALIAGVTVPVVALALILIFAIIYVKRKKEDDDEEVLLGISPRPNTFTYSELKAATEDFCPSNKLGEGGFGPVYKGTLSDGRVVAVKQLSVASNQGKDQFVAEIATISAVQHRNLVKLLGCCIGGNRRLLVYDGYLAPEYAMRGHLTEKVDVFGFGVLALEIISGRPNSYNSVENDRIYLLEWAWTLHENNQLLSLLDPKLVEFDEDEALRMIRVALLCIQASPSMRPPMSRVVGMLAGDIEVTSVTTKPSYITDWDFKDVTGTFMDESQTSIPSDHSGSDIKSKNKIISDADDQPVPSPVNISGFRESFGEGSPKINPRNYSRETSLQQNNIVQCVNLIKQYNAGLTTKTGGQTPTATTDPSEVRALNAIFQQWETQAPDGWNISGEPCSGVALSQSDSVFEDSANNPSIRCDCSFENSTLCHITRLRVFSLEKRGRIPEELLAFRYLNFLKIDQNFFTGPLPAFIGNMSRLGLLSVAQNSLSGPIPKEIGNLKELYLLSLGINNFSGTIPPELGNLVELQQLYINSCGLTGKIPSTFANLQNLQIVGASDNAFTGKTPEFIGSNWTRLASLRITGIYNGSSSLDFVRNLKNISDLVLRNVLLTGSIPSDISDFQSLQKLDLSFNNLTGQIPSKLFNMNSLTYLFLGNNSLSGTLPSQKSEILKSIDVSYNQLSGNLPPWIDSSLQLNVVANNFTLNSSDISAFKEASHAIEILHDCGGPQMTADGIVFEAENNSLGAATFNVTNTQKWAVSNVGLYEDRENPLYVQNTNAQVKGTNTPALYLTSRISPVSLRYYGLGLENGPYTINLFFAETAYPDRSTQSWKSLGRRVFDIYIQGGLQVKDFDISKKAGGAEKAITRRFISNVTDNHLEIHLLWTGKGTCCVPELGYYGPSISAISVVPNFKPTVSGLPPGNSKRKTALIVGIAVPVGAVSLMLIYVVIHFKKRKEYDDEEVLLAIGPRPNTFSYAELKAATEDFSPSNKLGEGGYGAVYKGTLSDGRVVAVKQLSVASHQGKSQFIAEVATISAVQHRNLVKLHGCCIEGKRHLLVYEYLENKSLDKALFGRGDLHIDWPTRYNICLATARGLAYLHEESRPRIVHRDVKASNILLDAELCPKISDFGLAKLYDDKKTHISTRVAGTIGYLAPEYAMRGHLTEKADIFGFGIVALEILSGRPNSDNSLEDDKIYLLEWAWALHENNQSLDLVDPNLVEFDENEALRIVGVALLCTQGSPSMRPPMSRVVAMLAGDIEVSGVITRPSYLTDWDFRDLTNSFVTESIQASTASEDNDNHNQNRISSGPGAAPILSPVNGPLSFRFPNQKIQSINAQTNATTHPPEVRALNAIFQQWEIQAADGWNTSGDPCSGVALSQSDSTFEDPSNNPSIRCDCSFENATLCHITRLRVFSLEKRGTIPRELLAFRYLNYLKIDQNFFTGPLPTFIGNLSRLGLLSVAHNSLSGPIPKEIGNLKRLYLLSLGVNNFSGTIPPELGNLVELQQLYINSCGLTGEIPSTFANLQNLQIVAASDTAFTGKIPEFIGSNWTRLESLRITGIYNGSSSLDVIRNLKNISDLVLRNVLLTGSIPSDISDFQSLQKLDLSFNNLTGQIPSKLFNMNSLTYFLSLISASTTLFPHNVIIYVVSSFHDVEMIRFLGNNSLSGTLPSQKSKILKSIFSTDESFFESQSVFIPLCTWEWFRCVLQSAIRKFALMDRFKLATECSGQQLHTKQLRHKDCSAFKEASHAIEMLHDMTADGIVFEAENNSLGTATFNVTSTQKWAVSSVGLYEDRENPMYVQNTFAQVKSTNTPGLFLTSRTSPVSLRYYGLGLENGPYTINLFFAETAYPDRITRSWKSLGRRVFDIYIQGGLQVKDFDISKEAGGAERAITRRFITNVTDNHLEIHLLWAGKGTCCVPELGYYGPSISAISVVPDFKPTVSGLPPGTSKRKTALLVGIVVAIGAVALVLIYLTIHFMRRNEYDDEEVLLAIGPRPNTFSYAELRAATDDFSPSNKLGEGGYGAVYKGTLSDERVVAVKQLSVASQQGKSQFIAEVATISAVQHRNLVKLHGFCIEGKRHLLVYEYLENKSLDQALFGRSDLRLDWPTRYNICLATARGLAYLHEESRPRIVHRDVKASNILLDAELRPKISDFGLAKLYDDEKTHISTRVAGTIGYLAPEYAMRGHLTEKADIFGFGIVALEILSGRPNSDNSLEDDKIYLLEWSWALHENNQILDLVDPNLVEFDENEALRVVRIALLCTQGSPSMRPPMSRVVAMLAGDIEVSGVITKPSYLTDWDFRDLTRSLVTKDAQASTSSENKDNHNQNRISSGPGVAPSLCPVNVSDFSEIIERSTTLLANQGTALTMALTLLTLLEEETIVANSLNNIVSELAFAMKGKSKFISEVATISAVQHRNLFCIVGKRHLLFLEYLEISLVWSHSNMLSCFNSLRFGTILRKNGFQSYD</sequence>
<evidence type="ECO:0000256" key="4">
    <source>
        <dbReference type="ARBA" id="ARBA00022553"/>
    </source>
</evidence>
<feature type="transmembrane region" description="Helical" evidence="21">
    <location>
        <begin position="547"/>
        <end position="571"/>
    </location>
</feature>
<dbReference type="SMART" id="SM00369">
    <property type="entry name" value="LRR_TYP"/>
    <property type="match status" value="7"/>
</dbReference>
<dbReference type="Gene3D" id="2.60.120.430">
    <property type="entry name" value="Galactose-binding lectin"/>
    <property type="match status" value="4"/>
</dbReference>
<evidence type="ECO:0000256" key="21">
    <source>
        <dbReference type="SAM" id="Phobius"/>
    </source>
</evidence>
<comment type="catalytic activity">
    <reaction evidence="17">
        <text>L-threonyl-[protein] + ATP = O-phospho-L-threonyl-[protein] + ADP + H(+)</text>
        <dbReference type="Rhea" id="RHEA:46608"/>
        <dbReference type="Rhea" id="RHEA-COMP:11060"/>
        <dbReference type="Rhea" id="RHEA-COMP:11605"/>
        <dbReference type="ChEBI" id="CHEBI:15378"/>
        <dbReference type="ChEBI" id="CHEBI:30013"/>
        <dbReference type="ChEBI" id="CHEBI:30616"/>
        <dbReference type="ChEBI" id="CHEBI:61977"/>
        <dbReference type="ChEBI" id="CHEBI:456216"/>
        <dbReference type="EC" id="2.7.11.1"/>
    </reaction>
</comment>
<feature type="transmembrane region" description="Helical" evidence="21">
    <location>
        <begin position="3462"/>
        <end position="3483"/>
    </location>
</feature>
<feature type="compositionally biased region" description="Polar residues" evidence="20">
    <location>
        <begin position="842"/>
        <end position="862"/>
    </location>
</feature>
<keyword evidence="24" id="KW-1185">Reference proteome</keyword>
<dbReference type="PANTHER" id="PTHR48006">
    <property type="entry name" value="LEUCINE-RICH REPEAT-CONTAINING PROTEIN DDB_G0281931-RELATED"/>
    <property type="match status" value="1"/>
</dbReference>
<keyword evidence="4" id="KW-0597">Phosphoprotein</keyword>
<evidence type="ECO:0000256" key="20">
    <source>
        <dbReference type="SAM" id="MobiDB-lite"/>
    </source>
</evidence>
<evidence type="ECO:0000256" key="2">
    <source>
        <dbReference type="ARBA" id="ARBA00012513"/>
    </source>
</evidence>
<keyword evidence="10 19" id="KW-0547">Nucleotide-binding</keyword>
<dbReference type="InterPro" id="IPR000719">
    <property type="entry name" value="Prot_kinase_dom"/>
</dbReference>
<evidence type="ECO:0000256" key="1">
    <source>
        <dbReference type="ARBA" id="ARBA00004479"/>
    </source>
</evidence>
<keyword evidence="7 21" id="KW-0812">Transmembrane</keyword>
<dbReference type="PROSITE" id="PS00107">
    <property type="entry name" value="PROTEIN_KINASE_ATP"/>
    <property type="match status" value="2"/>
</dbReference>
<keyword evidence="11" id="KW-0418">Kinase</keyword>
<feature type="region of interest" description="Disordered" evidence="20">
    <location>
        <begin position="839"/>
        <end position="865"/>
    </location>
</feature>
<evidence type="ECO:0000256" key="3">
    <source>
        <dbReference type="ARBA" id="ARBA00022527"/>
    </source>
</evidence>
<dbReference type="InterPro" id="IPR001245">
    <property type="entry name" value="Ser-Thr/Tyr_kinase_cat_dom"/>
</dbReference>
<dbReference type="FunFam" id="3.80.10.10:FF:000766">
    <property type="entry name" value="Os05g0263100 protein"/>
    <property type="match status" value="2"/>
</dbReference>
<evidence type="ECO:0000256" key="15">
    <source>
        <dbReference type="ARBA" id="ARBA00023170"/>
    </source>
</evidence>
<evidence type="ECO:0000256" key="8">
    <source>
        <dbReference type="ARBA" id="ARBA00022729"/>
    </source>
</evidence>
<feature type="domain" description="Protein kinase" evidence="22">
    <location>
        <begin position="605"/>
        <end position="901"/>
    </location>
</feature>
<dbReference type="Gene3D" id="1.10.510.10">
    <property type="entry name" value="Transferase(Phosphotransferase) domain 1"/>
    <property type="match status" value="4"/>
</dbReference>
<evidence type="ECO:0000256" key="11">
    <source>
        <dbReference type="ARBA" id="ARBA00022777"/>
    </source>
</evidence>
<name>A0A8J5YPD7_9ROSI</name>
<evidence type="ECO:0000256" key="9">
    <source>
        <dbReference type="ARBA" id="ARBA00022737"/>
    </source>
</evidence>
<dbReference type="InterPro" id="IPR017441">
    <property type="entry name" value="Protein_kinase_ATP_BS"/>
</dbReference>
<dbReference type="Pfam" id="PF11721">
    <property type="entry name" value="Malectin"/>
    <property type="match status" value="4"/>
</dbReference>
<dbReference type="Pfam" id="PF00560">
    <property type="entry name" value="LRR_1"/>
    <property type="match status" value="8"/>
</dbReference>
<evidence type="ECO:0000256" key="7">
    <source>
        <dbReference type="ARBA" id="ARBA00022692"/>
    </source>
</evidence>
<feature type="binding site" evidence="19">
    <location>
        <position position="3547"/>
    </location>
    <ligand>
        <name>ATP</name>
        <dbReference type="ChEBI" id="CHEBI:30616"/>
    </ligand>
</feature>
<keyword evidence="5" id="KW-0433">Leucine-rich repeat</keyword>
<evidence type="ECO:0000256" key="16">
    <source>
        <dbReference type="ARBA" id="ARBA00023180"/>
    </source>
</evidence>
<comment type="catalytic activity">
    <reaction evidence="18">
        <text>L-seryl-[protein] + ATP = O-phospho-L-seryl-[protein] + ADP + H(+)</text>
        <dbReference type="Rhea" id="RHEA:17989"/>
        <dbReference type="Rhea" id="RHEA-COMP:9863"/>
        <dbReference type="Rhea" id="RHEA-COMP:11604"/>
        <dbReference type="ChEBI" id="CHEBI:15378"/>
        <dbReference type="ChEBI" id="CHEBI:29999"/>
        <dbReference type="ChEBI" id="CHEBI:30616"/>
        <dbReference type="ChEBI" id="CHEBI:83421"/>
        <dbReference type="ChEBI" id="CHEBI:456216"/>
        <dbReference type="EC" id="2.7.11.1"/>
    </reaction>
</comment>
<dbReference type="FunFam" id="3.30.200.20:FF:000140">
    <property type="entry name" value="Leucine-rich repeat receptor-like protein kinase"/>
    <property type="match status" value="4"/>
</dbReference>
<keyword evidence="15" id="KW-0675">Receptor</keyword>
<feature type="binding site" evidence="19">
    <location>
        <position position="2523"/>
    </location>
    <ligand>
        <name>ATP</name>
        <dbReference type="ChEBI" id="CHEBI:30616"/>
    </ligand>
</feature>
<evidence type="ECO:0000259" key="22">
    <source>
        <dbReference type="PROSITE" id="PS50011"/>
    </source>
</evidence>
<proteinExistence type="predicted"/>
<dbReference type="Pfam" id="PF13855">
    <property type="entry name" value="LRR_8"/>
    <property type="match status" value="1"/>
</dbReference>
<evidence type="ECO:0000256" key="5">
    <source>
        <dbReference type="ARBA" id="ARBA00022614"/>
    </source>
</evidence>
<dbReference type="InterPro" id="IPR001611">
    <property type="entry name" value="Leu-rich_rpt"/>
</dbReference>
<evidence type="ECO:0000256" key="6">
    <source>
        <dbReference type="ARBA" id="ARBA00022679"/>
    </source>
</evidence>
<evidence type="ECO:0000256" key="14">
    <source>
        <dbReference type="ARBA" id="ARBA00023136"/>
    </source>
</evidence>
<organism evidence="23 24">
    <name type="scientific">Gossypium anomalum</name>
    <dbReference type="NCBI Taxonomy" id="47600"/>
    <lineage>
        <taxon>Eukaryota</taxon>
        <taxon>Viridiplantae</taxon>
        <taxon>Streptophyta</taxon>
        <taxon>Embryophyta</taxon>
        <taxon>Tracheophyta</taxon>
        <taxon>Spermatophyta</taxon>
        <taxon>Magnoliopsida</taxon>
        <taxon>eudicotyledons</taxon>
        <taxon>Gunneridae</taxon>
        <taxon>Pentapetalae</taxon>
        <taxon>rosids</taxon>
        <taxon>malvids</taxon>
        <taxon>Malvales</taxon>
        <taxon>Malvaceae</taxon>
        <taxon>Malvoideae</taxon>
        <taxon>Gossypium</taxon>
    </lineage>
</organism>
<comment type="subcellular location">
    <subcellularLocation>
        <location evidence="1">Membrane</location>
        <topology evidence="1">Single-pass type I membrane protein</topology>
    </subcellularLocation>
</comment>
<evidence type="ECO:0000256" key="17">
    <source>
        <dbReference type="ARBA" id="ARBA00047899"/>
    </source>
</evidence>
<comment type="caution">
    <text evidence="23">The sequence shown here is derived from an EMBL/GenBank/DDBJ whole genome shotgun (WGS) entry which is preliminary data.</text>
</comment>
<dbReference type="PROSITE" id="PS50011">
    <property type="entry name" value="PROTEIN_KINASE_DOM"/>
    <property type="match status" value="4"/>
</dbReference>
<keyword evidence="12 19" id="KW-0067">ATP-binding</keyword>
<keyword evidence="13 21" id="KW-1133">Transmembrane helix</keyword>
<dbReference type="InterPro" id="IPR011009">
    <property type="entry name" value="Kinase-like_dom_sf"/>
</dbReference>
<dbReference type="InterPro" id="IPR008271">
    <property type="entry name" value="Ser/Thr_kinase_AS"/>
</dbReference>
<dbReference type="SMART" id="SM00220">
    <property type="entry name" value="S_TKc"/>
    <property type="match status" value="2"/>
</dbReference>
<dbReference type="EMBL" id="JAHUZN010000010">
    <property type="protein sequence ID" value="KAG8482356.1"/>
    <property type="molecule type" value="Genomic_DNA"/>
</dbReference>
<keyword evidence="8" id="KW-0732">Signal</keyword>
<accession>A0A8J5YPD7</accession>
<keyword evidence="6" id="KW-0808">Transferase</keyword>
<dbReference type="InterPro" id="IPR021720">
    <property type="entry name" value="Malectin_dom"/>
</dbReference>
<dbReference type="GO" id="GO:0005524">
    <property type="term" value="F:ATP binding"/>
    <property type="evidence" value="ECO:0007669"/>
    <property type="project" value="UniProtKB-UniRule"/>
</dbReference>
<dbReference type="FunFam" id="1.10.510.10:FF:000044">
    <property type="entry name" value="Putative LRR receptor-like serine/threonine-protein kinase"/>
    <property type="match status" value="2"/>
</dbReference>
<keyword evidence="14 21" id="KW-0472">Membrane</keyword>
<feature type="region of interest" description="Disordered" evidence="20">
    <location>
        <begin position="2799"/>
        <end position="2820"/>
    </location>
</feature>
<evidence type="ECO:0000256" key="18">
    <source>
        <dbReference type="ARBA" id="ARBA00048679"/>
    </source>
</evidence>
<feature type="domain" description="Protein kinase" evidence="22">
    <location>
        <begin position="1576"/>
        <end position="1889"/>
    </location>
</feature>
<dbReference type="OrthoDB" id="663146at2759"/>
<dbReference type="Gene3D" id="3.30.200.20">
    <property type="entry name" value="Phosphorylase Kinase, domain 1"/>
    <property type="match status" value="4"/>
</dbReference>
<evidence type="ECO:0000256" key="19">
    <source>
        <dbReference type="PROSITE-ProRule" id="PRU10141"/>
    </source>
</evidence>
<keyword evidence="16" id="KW-0325">Glycoprotein</keyword>
<dbReference type="FunFam" id="3.80.10.10:FF:000298">
    <property type="entry name" value="Putative LRR receptor-like serine/threonine-protein kinase"/>
    <property type="match status" value="2"/>
</dbReference>
<dbReference type="CDD" id="cd14066">
    <property type="entry name" value="STKc_IRAK"/>
    <property type="match status" value="2"/>
</dbReference>
<dbReference type="SUPFAM" id="SSF52058">
    <property type="entry name" value="L domain-like"/>
    <property type="match status" value="4"/>
</dbReference>
<feature type="domain" description="Protein kinase" evidence="22">
    <location>
        <begin position="3519"/>
        <end position="3793"/>
    </location>
</feature>
<gene>
    <name evidence="23" type="ORF">CXB51_027332</name>
</gene>
<dbReference type="EC" id="2.7.11.1" evidence="2"/>
<protein>
    <recommendedName>
        <fullName evidence="2">non-specific serine/threonine protein kinase</fullName>
        <ecNumber evidence="2">2.7.11.1</ecNumber>
    </recommendedName>
</protein>
<dbReference type="InterPro" id="IPR051824">
    <property type="entry name" value="LRR_Rcpt-Like_S/T_Kinase"/>
</dbReference>
<dbReference type="SUPFAM" id="SSF56112">
    <property type="entry name" value="Protein kinase-like (PK-like)"/>
    <property type="match status" value="4"/>
</dbReference>
<feature type="domain" description="Protein kinase" evidence="22">
    <location>
        <begin position="2495"/>
        <end position="2769"/>
    </location>
</feature>
<evidence type="ECO:0000313" key="24">
    <source>
        <dbReference type="Proteomes" id="UP000701853"/>
    </source>
</evidence>
<keyword evidence="3" id="KW-0723">Serine/threonine-protein kinase</keyword>
<keyword evidence="9" id="KW-0677">Repeat</keyword>
<dbReference type="FunFam" id="3.80.10.10:FF:001380">
    <property type="entry name" value="Os05g0256100 protein"/>
    <property type="match status" value="2"/>
</dbReference>